<dbReference type="VEuPathDB" id="FungiDB:ACJ73_05942"/>
<name>A0A1J9R4Z8_9EURO</name>
<dbReference type="InterPro" id="IPR016197">
    <property type="entry name" value="Chromo-like_dom_sf"/>
</dbReference>
<dbReference type="AlphaFoldDB" id="A0A1J9R4Z8"/>
<dbReference type="STRING" id="1658174.A0A1J9R4Z8"/>
<evidence type="ECO:0000256" key="2">
    <source>
        <dbReference type="SAM" id="MobiDB-lite"/>
    </source>
</evidence>
<sequence length="211" mass="23674">MYAKSRMVKTSPLQHEMTRCQHGPIVVDGSVEIDHGGEPTSESAGGQTPSPQLPACHAPTDHGDQLDRMVHDGGASLTPLEVPETLPLLTVDEGGTSADTPHDDVSPHPRGRPQVSVVHAGATQEWLVKRILVSRIRMREGKPLLEYRVAWWPTWQPQSDLIPGCEELVKKFHAEWKDERPSPTTLAGRMRFKQRRSSRTRWTQDFKIEIN</sequence>
<dbReference type="SUPFAM" id="SSF54160">
    <property type="entry name" value="Chromo domain-like"/>
    <property type="match status" value="1"/>
</dbReference>
<feature type="region of interest" description="Disordered" evidence="2">
    <location>
        <begin position="32"/>
        <end position="63"/>
    </location>
</feature>
<comment type="subunit">
    <text evidence="1">Component of the NuA4 histone acetyltransferase complex.</text>
</comment>
<reference evidence="3 4" key="1">
    <citation type="submission" date="2015-08" db="EMBL/GenBank/DDBJ databases">
        <title>Emmonsia species relationships and genome sequence.</title>
        <authorList>
            <person name="Cuomo C.A."/>
            <person name="Schwartz I.S."/>
            <person name="Kenyon C."/>
            <person name="De Hoog G.S."/>
            <person name="Govender N.P."/>
            <person name="Botha A."/>
            <person name="Moreno L."/>
            <person name="De Vries M."/>
            <person name="Munoz J.F."/>
            <person name="Stielow J.B."/>
        </authorList>
    </citation>
    <scope>NUCLEOTIDE SEQUENCE [LARGE SCALE GENOMIC DNA]</scope>
    <source>
        <strain evidence="3 4">EI222</strain>
    </source>
</reference>
<dbReference type="EMBL" id="LGTZ01000981">
    <property type="protein sequence ID" value="OJD22709.1"/>
    <property type="molecule type" value="Genomic_DNA"/>
</dbReference>
<keyword evidence="4" id="KW-1185">Reference proteome</keyword>
<proteinExistence type="predicted"/>
<dbReference type="Gene3D" id="2.40.50.40">
    <property type="match status" value="1"/>
</dbReference>
<organism evidence="3 4">
    <name type="scientific">Blastomyces percursus</name>
    <dbReference type="NCBI Taxonomy" id="1658174"/>
    <lineage>
        <taxon>Eukaryota</taxon>
        <taxon>Fungi</taxon>
        <taxon>Dikarya</taxon>
        <taxon>Ascomycota</taxon>
        <taxon>Pezizomycotina</taxon>
        <taxon>Eurotiomycetes</taxon>
        <taxon>Eurotiomycetidae</taxon>
        <taxon>Onygenales</taxon>
        <taxon>Ajellomycetaceae</taxon>
        <taxon>Blastomyces</taxon>
    </lineage>
</organism>
<feature type="region of interest" description="Disordered" evidence="2">
    <location>
        <begin position="92"/>
        <end position="116"/>
    </location>
</feature>
<dbReference type="Proteomes" id="UP000242791">
    <property type="component" value="Unassembled WGS sequence"/>
</dbReference>
<evidence type="ECO:0000256" key="1">
    <source>
        <dbReference type="ARBA" id="ARBA00011353"/>
    </source>
</evidence>
<evidence type="ECO:0008006" key="5">
    <source>
        <dbReference type="Google" id="ProtNLM"/>
    </source>
</evidence>
<accession>A0A1J9R4Z8</accession>
<feature type="compositionally biased region" description="Polar residues" evidence="2">
    <location>
        <begin position="40"/>
        <end position="50"/>
    </location>
</feature>
<dbReference type="OrthoDB" id="4187800at2759"/>
<comment type="caution">
    <text evidence="3">The sequence shown here is derived from an EMBL/GenBank/DDBJ whole genome shotgun (WGS) entry which is preliminary data.</text>
</comment>
<gene>
    <name evidence="3" type="ORF">ACJ73_05942</name>
</gene>
<protein>
    <recommendedName>
        <fullName evidence="5">Chromo domain-containing protein</fullName>
    </recommendedName>
</protein>
<evidence type="ECO:0000313" key="4">
    <source>
        <dbReference type="Proteomes" id="UP000242791"/>
    </source>
</evidence>
<evidence type="ECO:0000313" key="3">
    <source>
        <dbReference type="EMBL" id="OJD22709.1"/>
    </source>
</evidence>